<reference evidence="3" key="2">
    <citation type="submission" date="2020-12" db="EMBL/GenBank/DDBJ databases">
        <authorList>
            <person name="Kanost M."/>
        </authorList>
    </citation>
    <scope>NUCLEOTIDE SEQUENCE</scope>
</reference>
<feature type="compositionally biased region" description="Low complexity" evidence="1">
    <location>
        <begin position="146"/>
        <end position="170"/>
    </location>
</feature>
<feature type="chain" id="PRO_5036941782" evidence="2">
    <location>
        <begin position="16"/>
        <end position="617"/>
    </location>
</feature>
<accession>A0A921YSU1</accession>
<evidence type="ECO:0000256" key="2">
    <source>
        <dbReference type="SAM" id="SignalP"/>
    </source>
</evidence>
<reference evidence="3" key="1">
    <citation type="journal article" date="2016" name="Insect Biochem. Mol. Biol.">
        <title>Multifaceted biological insights from a draft genome sequence of the tobacco hornworm moth, Manduca sexta.</title>
        <authorList>
            <person name="Kanost M.R."/>
            <person name="Arrese E.L."/>
            <person name="Cao X."/>
            <person name="Chen Y.R."/>
            <person name="Chellapilla S."/>
            <person name="Goldsmith M.R."/>
            <person name="Grosse-Wilde E."/>
            <person name="Heckel D.G."/>
            <person name="Herndon N."/>
            <person name="Jiang H."/>
            <person name="Papanicolaou A."/>
            <person name="Qu J."/>
            <person name="Soulages J.L."/>
            <person name="Vogel H."/>
            <person name="Walters J."/>
            <person name="Waterhouse R.M."/>
            <person name="Ahn S.J."/>
            <person name="Almeida F.C."/>
            <person name="An C."/>
            <person name="Aqrawi P."/>
            <person name="Bretschneider A."/>
            <person name="Bryant W.B."/>
            <person name="Bucks S."/>
            <person name="Chao H."/>
            <person name="Chevignon G."/>
            <person name="Christen J.M."/>
            <person name="Clarke D.F."/>
            <person name="Dittmer N.T."/>
            <person name="Ferguson L.C.F."/>
            <person name="Garavelou S."/>
            <person name="Gordon K.H.J."/>
            <person name="Gunaratna R.T."/>
            <person name="Han Y."/>
            <person name="Hauser F."/>
            <person name="He Y."/>
            <person name="Heidel-Fischer H."/>
            <person name="Hirsh A."/>
            <person name="Hu Y."/>
            <person name="Jiang H."/>
            <person name="Kalra D."/>
            <person name="Klinner C."/>
            <person name="Konig C."/>
            <person name="Kovar C."/>
            <person name="Kroll A.R."/>
            <person name="Kuwar S.S."/>
            <person name="Lee S.L."/>
            <person name="Lehman R."/>
            <person name="Li K."/>
            <person name="Li Z."/>
            <person name="Liang H."/>
            <person name="Lovelace S."/>
            <person name="Lu Z."/>
            <person name="Mansfield J.H."/>
            <person name="McCulloch K.J."/>
            <person name="Mathew T."/>
            <person name="Morton B."/>
            <person name="Muzny D.M."/>
            <person name="Neunemann D."/>
            <person name="Ongeri F."/>
            <person name="Pauchet Y."/>
            <person name="Pu L.L."/>
            <person name="Pyrousis I."/>
            <person name="Rao X.J."/>
            <person name="Redding A."/>
            <person name="Roesel C."/>
            <person name="Sanchez-Gracia A."/>
            <person name="Schaack S."/>
            <person name="Shukla A."/>
            <person name="Tetreau G."/>
            <person name="Wang Y."/>
            <person name="Xiong G.H."/>
            <person name="Traut W."/>
            <person name="Walsh T.K."/>
            <person name="Worley K.C."/>
            <person name="Wu D."/>
            <person name="Wu W."/>
            <person name="Wu Y.Q."/>
            <person name="Zhang X."/>
            <person name="Zou Z."/>
            <person name="Zucker H."/>
            <person name="Briscoe A.D."/>
            <person name="Burmester T."/>
            <person name="Clem R.J."/>
            <person name="Feyereisen R."/>
            <person name="Grimmelikhuijzen C.J.P."/>
            <person name="Hamodrakas S.J."/>
            <person name="Hansson B.S."/>
            <person name="Huguet E."/>
            <person name="Jermiin L.S."/>
            <person name="Lan Q."/>
            <person name="Lehman H.K."/>
            <person name="Lorenzen M."/>
            <person name="Merzendorfer H."/>
            <person name="Michalopoulos I."/>
            <person name="Morton D.B."/>
            <person name="Muthukrishnan S."/>
            <person name="Oakeshott J.G."/>
            <person name="Palmer W."/>
            <person name="Park Y."/>
            <person name="Passarelli A.L."/>
            <person name="Rozas J."/>
            <person name="Schwartz L.M."/>
            <person name="Smith W."/>
            <person name="Southgate A."/>
            <person name="Vilcinskas A."/>
            <person name="Vogt R."/>
            <person name="Wang P."/>
            <person name="Werren J."/>
            <person name="Yu X.Q."/>
            <person name="Zhou J.J."/>
            <person name="Brown S.J."/>
            <person name="Scherer S.E."/>
            <person name="Richards S."/>
            <person name="Blissard G.W."/>
        </authorList>
    </citation>
    <scope>NUCLEOTIDE SEQUENCE</scope>
</reference>
<dbReference type="EMBL" id="JH668308">
    <property type="protein sequence ID" value="KAG6444129.1"/>
    <property type="molecule type" value="Genomic_DNA"/>
</dbReference>
<evidence type="ECO:0000313" key="3">
    <source>
        <dbReference type="EMBL" id="KAG6444129.1"/>
    </source>
</evidence>
<feature type="region of interest" description="Disordered" evidence="1">
    <location>
        <begin position="362"/>
        <end position="382"/>
    </location>
</feature>
<feature type="compositionally biased region" description="Polar residues" evidence="1">
    <location>
        <begin position="70"/>
        <end position="80"/>
    </location>
</feature>
<feature type="signal peptide" evidence="2">
    <location>
        <begin position="1"/>
        <end position="15"/>
    </location>
</feature>
<keyword evidence="2" id="KW-0732">Signal</keyword>
<feature type="region of interest" description="Disordered" evidence="1">
    <location>
        <begin position="554"/>
        <end position="575"/>
    </location>
</feature>
<sequence length="617" mass="68207">MKGLLAVVFLVGVAAEPPAPYPPSGWRPSGPAFELPQNGQQSQQYLPPLDPRNPAVPGVDYGTPDVSVQGLPTQEQQPIFQGSPVHGQPSQGPGFQSDIRNLDQSLQQNQYQQQQEIYRQFQKQKQLEAAQAKSKGNSLPSPKAPRPFARTTPAPSTTAKAEPTTEAPASQVTEANLNEREILEDDGPSAELKQRTSVEVSKQNIQQYPGEFYLSSLAQLQLQPQFVPLQQIRNSYLQPIQAEKQVGFDGPAHFAALPSVLAQQQASPQPLPQSPALLIGEQAPNPGFIVQQPLAQHQPAAAYQPVQAQYQPAVQPQAAQPEYLQTNPDAVAVQPVQQYQPVAYQPQVAPLPQIQVQPVVLQPQSAPQPQGKDREEIENQGDNSEFQAQQVYQQPQQVYQQPQQVYQQPQQVYQQPQQVYQQPEQVYQQPQQVFQQPEQVYQQPQQFYQQPIIVSQNQAPQQLYPAPLNNQGEVYEGQFQPQIIPGAQPQNFQGQDALQSGLDANQEGNDIDQAEEQESEEDDEGTRSTAVATVFGARTQPRVFTQYGAPFPVPRVQAKPSFTTTESPVEEVTEEGPAIAQAVAVASRQKNAKLRRNRIRPVFTVDRSGHLVLAPGQ</sequence>
<organism evidence="3 4">
    <name type="scientific">Manduca sexta</name>
    <name type="common">Tobacco hawkmoth</name>
    <name type="synonym">Tobacco hornworm</name>
    <dbReference type="NCBI Taxonomy" id="7130"/>
    <lineage>
        <taxon>Eukaryota</taxon>
        <taxon>Metazoa</taxon>
        <taxon>Ecdysozoa</taxon>
        <taxon>Arthropoda</taxon>
        <taxon>Hexapoda</taxon>
        <taxon>Insecta</taxon>
        <taxon>Pterygota</taxon>
        <taxon>Neoptera</taxon>
        <taxon>Endopterygota</taxon>
        <taxon>Lepidoptera</taxon>
        <taxon>Glossata</taxon>
        <taxon>Ditrysia</taxon>
        <taxon>Bombycoidea</taxon>
        <taxon>Sphingidae</taxon>
        <taxon>Sphinginae</taxon>
        <taxon>Sphingini</taxon>
        <taxon>Manduca</taxon>
    </lineage>
</organism>
<comment type="caution">
    <text evidence="3">The sequence shown here is derived from an EMBL/GenBank/DDBJ whole genome shotgun (WGS) entry which is preliminary data.</text>
</comment>
<dbReference type="AlphaFoldDB" id="A0A921YSU1"/>
<evidence type="ECO:0000256" key="1">
    <source>
        <dbReference type="SAM" id="MobiDB-lite"/>
    </source>
</evidence>
<gene>
    <name evidence="3" type="ORF">O3G_MSEX003201</name>
</gene>
<keyword evidence="4" id="KW-1185">Reference proteome</keyword>
<dbReference type="OrthoDB" id="7466126at2759"/>
<evidence type="ECO:0000313" key="4">
    <source>
        <dbReference type="Proteomes" id="UP000791440"/>
    </source>
</evidence>
<feature type="compositionally biased region" description="Polar residues" evidence="1">
    <location>
        <begin position="88"/>
        <end position="103"/>
    </location>
</feature>
<feature type="region of interest" description="Disordered" evidence="1">
    <location>
        <begin position="18"/>
        <end position="196"/>
    </location>
</feature>
<dbReference type="Proteomes" id="UP000791440">
    <property type="component" value="Unassembled WGS sequence"/>
</dbReference>
<protein>
    <submittedName>
        <fullName evidence="3">Uncharacterized protein</fullName>
    </submittedName>
</protein>
<name>A0A921YSU1_MANSE</name>
<proteinExistence type="predicted"/>
<feature type="compositionally biased region" description="Low complexity" evidence="1">
    <location>
        <begin position="104"/>
        <end position="133"/>
    </location>
</feature>